<dbReference type="EMBL" id="CP062796">
    <property type="protein sequence ID" value="QUL98237.1"/>
    <property type="molecule type" value="Genomic_DNA"/>
</dbReference>
<dbReference type="Gene3D" id="3.40.50.11900">
    <property type="match status" value="2"/>
</dbReference>
<dbReference type="AlphaFoldDB" id="A0AAT9LC32"/>
<evidence type="ECO:0000313" key="1">
    <source>
        <dbReference type="EMBL" id="QUL98237.1"/>
    </source>
</evidence>
<sequence length="477" mass="52111">MIMVSAFSCGPASVIESYIAQAAEDNGIPFISLVVDEHTGEAGLLTRLEVFMDLSLKQAHAFGKLIASGPSAGPSAPGDLNPGRPAVEGVGEAVLAGLNSLHSGGWAGGSGGRVLGIVDMGTLRIPVTSMLRELGTRVVEPEPLSDGVVSLGRELAPEFICYPMVTLLGQIRSLIQKGVDRILMVQGKGRCRLGWYAQIMEQILHRAGYRVKILAVDSPLPWREKGERFLQVVREAIGSPRIGALVRAISLAVKKLAVLDRAEDILRETRAREEERGAGDRRYRQFLSGVQAATDMRSVEAVYTEFVRDMKKLWTHPGEPLRVALVGEIYVVNEPFANRDIEKVLGSLDTRVRVYRRLNVSNWVGAHLLKTPRALWERFEVIRAAGRYIPVSVGGHGQETVGETVLASRRGMDGVIHVFPFTCMPEIVAQNILVKVSNDLDIPVLSLAVSEQTGLAGLMTRLEAFCELLSGRRKKRL</sequence>
<reference evidence="1" key="2">
    <citation type="journal article" date="2023" name="Biology">
        <title>Prokaryotic Life Associated with Coal-Fire Gas Vents Revealed by Metagenomics.</title>
        <authorList>
            <person name="Kadnikov V.V."/>
            <person name="Mardanov A.V."/>
            <person name="Beletsky A.V."/>
            <person name="Karnachuk O.V."/>
            <person name="Ravin N.V."/>
        </authorList>
    </citation>
    <scope>NUCLEOTIDE SEQUENCE</scope>
    <source>
        <strain evidence="1">Bu02</strain>
    </source>
</reference>
<accession>A0AAT9LC32</accession>
<protein>
    <submittedName>
        <fullName evidence="1">CoA protein activase</fullName>
    </submittedName>
</protein>
<reference evidence="1" key="1">
    <citation type="submission" date="2020-10" db="EMBL/GenBank/DDBJ databases">
        <authorList>
            <person name="Kadnikov V."/>
            <person name="Beletsky A.V."/>
            <person name="Mardanov A.V."/>
            <person name="Karnachuk O.V."/>
            <person name="Ravin N.V."/>
        </authorList>
    </citation>
    <scope>NUCLEOTIDE SEQUENCE</scope>
    <source>
        <strain evidence="1">Bu02</strain>
    </source>
</reference>
<dbReference type="InterPro" id="IPR051805">
    <property type="entry name" value="Dehydratase_Activator_Redct"/>
</dbReference>
<organism evidence="1">
    <name type="scientific">Candidatus Fermentithermobacillus carboniphilus</name>
    <dbReference type="NCBI Taxonomy" id="3085328"/>
    <lineage>
        <taxon>Bacteria</taxon>
        <taxon>Bacillati</taxon>
        <taxon>Bacillota</taxon>
        <taxon>Candidatus Fermentithermobacillia</taxon>
        <taxon>Candidatus Fermentithermobacillales</taxon>
        <taxon>Candidatus Fermentithermobacillaceae</taxon>
        <taxon>Candidatus Fermentithermobacillus</taxon>
    </lineage>
</organism>
<dbReference type="KEGG" id="fcz:IMF26_09395"/>
<name>A0AAT9LC32_9FIRM</name>
<gene>
    <name evidence="1" type="ORF">IMF26_09395</name>
</gene>
<dbReference type="PANTHER" id="PTHR32329:SF2">
    <property type="entry name" value="BIFUNCTIONAL PROTEIN [INCLUDES 2-HYDROXYACYL-COA DEHYDRATASE (N-TER) AND ITS ACTIVATOR DOMAIN (C_TERM)"/>
    <property type="match status" value="1"/>
</dbReference>
<dbReference type="PANTHER" id="PTHR32329">
    <property type="entry name" value="BIFUNCTIONAL PROTEIN [INCLUDES 2-HYDROXYACYL-COA DEHYDRATASE (N-TER) AND ITS ACTIVATOR DOMAIN (C_TERM)-RELATED"/>
    <property type="match status" value="1"/>
</dbReference>
<proteinExistence type="predicted"/>